<dbReference type="InterPro" id="IPR050131">
    <property type="entry name" value="Peptidase_S8_subtilisin-like"/>
</dbReference>
<evidence type="ECO:0000256" key="1">
    <source>
        <dbReference type="ARBA" id="ARBA00011073"/>
    </source>
</evidence>
<evidence type="ECO:0000256" key="4">
    <source>
        <dbReference type="ARBA" id="ARBA00022825"/>
    </source>
</evidence>
<dbReference type="PROSITE" id="PS00137">
    <property type="entry name" value="SUBTILASE_HIS"/>
    <property type="match status" value="1"/>
</dbReference>
<dbReference type="PANTHER" id="PTHR43806:SF11">
    <property type="entry name" value="CEREVISIN-RELATED"/>
    <property type="match status" value="1"/>
</dbReference>
<evidence type="ECO:0000256" key="3">
    <source>
        <dbReference type="ARBA" id="ARBA00022801"/>
    </source>
</evidence>
<accession>A0A323VA71</accession>
<dbReference type="PRINTS" id="PR00723">
    <property type="entry name" value="SUBTILISIN"/>
</dbReference>
<evidence type="ECO:0000259" key="7">
    <source>
        <dbReference type="Pfam" id="PF00082"/>
    </source>
</evidence>
<keyword evidence="4 5" id="KW-0720">Serine protease</keyword>
<comment type="similarity">
    <text evidence="1 5">Belongs to the peptidase S8 family.</text>
</comment>
<feature type="non-terminal residue" evidence="8">
    <location>
        <position position="566"/>
    </location>
</feature>
<protein>
    <recommendedName>
        <fullName evidence="7">Peptidase S8/S53 domain-containing protein</fullName>
    </recommendedName>
</protein>
<dbReference type="InterPro" id="IPR023828">
    <property type="entry name" value="Peptidase_S8_Ser-AS"/>
</dbReference>
<dbReference type="Proteomes" id="UP000247602">
    <property type="component" value="Unassembled WGS sequence"/>
</dbReference>
<sequence length="566" mass="55441">MRAVAVVAAALTGFGGAAAVDALADPALAVADGYGTGDGLTRYVVTAASGDATPELLASLAELDGVASAQRLFDGTALVATAGVPAQRLRTAPGVAAVEPSPSVPVLGTASDPLYAPYGWHLENTGANAYQQSPVRADADIDGSDGWDAATGAGVVVAVVDTGYDSDHPDLAGALWTNPAEACGGADTDGNGLAGDCHGWNFATNSPDVDNGTGGSHGTTVAGVIAARKDNAAGLAGVAPEVTVMPLVAGSGEGIDVTLGAQAIRYAADHGATVVNASWGGAITGSALATLRSAVAYAASKGVLVVAAAGNDSGNRDSSIVYPASLTEANVLTVGASTASDTVSDFSGYGATSVDLFAPGTLVATTWNDGGYRLTSGTSIAAPQVAAALALYRETMPSATADQLRAALLADVDPIVAFQGRSVSGGRLNVSDLDPAATTAVGYRFTGMSGPAGQLAPQVQVSAPAAAGSYAVTVGLGMEHGGEVWALAGTPVELDGTTLTTDDAGQVTVPLGSLPTADGVTVSPTVDLLEGRYALSVQLLRDGAAFGSSYAAPLLVGDVGVPGTGG</sequence>
<name>A0A323VA71_9ACTN</name>
<dbReference type="InterPro" id="IPR036852">
    <property type="entry name" value="Peptidase_S8/S53_dom_sf"/>
</dbReference>
<dbReference type="InterPro" id="IPR015500">
    <property type="entry name" value="Peptidase_S8_subtilisin-rel"/>
</dbReference>
<dbReference type="InterPro" id="IPR022398">
    <property type="entry name" value="Peptidase_S8_His-AS"/>
</dbReference>
<evidence type="ECO:0000313" key="8">
    <source>
        <dbReference type="EMBL" id="PZA21531.1"/>
    </source>
</evidence>
<evidence type="ECO:0000256" key="2">
    <source>
        <dbReference type="ARBA" id="ARBA00022670"/>
    </source>
</evidence>
<dbReference type="Pfam" id="PF00082">
    <property type="entry name" value="Peptidase_S8"/>
    <property type="match status" value="1"/>
</dbReference>
<dbReference type="InterPro" id="IPR000209">
    <property type="entry name" value="Peptidase_S8/S53_dom"/>
</dbReference>
<organism evidence="8 9">
    <name type="scientific">Modestobacter versicolor</name>
    <dbReference type="NCBI Taxonomy" id="429133"/>
    <lineage>
        <taxon>Bacteria</taxon>
        <taxon>Bacillati</taxon>
        <taxon>Actinomycetota</taxon>
        <taxon>Actinomycetes</taxon>
        <taxon>Geodermatophilales</taxon>
        <taxon>Geodermatophilaceae</taxon>
        <taxon>Modestobacter</taxon>
    </lineage>
</organism>
<feature type="active site" description="Charge relay system" evidence="5">
    <location>
        <position position="379"/>
    </location>
</feature>
<evidence type="ECO:0000256" key="6">
    <source>
        <dbReference type="SAM" id="SignalP"/>
    </source>
</evidence>
<feature type="signal peptide" evidence="6">
    <location>
        <begin position="1"/>
        <end position="19"/>
    </location>
</feature>
<keyword evidence="6" id="KW-0732">Signal</keyword>
<dbReference type="GO" id="GO:0004252">
    <property type="term" value="F:serine-type endopeptidase activity"/>
    <property type="evidence" value="ECO:0007669"/>
    <property type="project" value="UniProtKB-UniRule"/>
</dbReference>
<dbReference type="EMBL" id="QKNV01000082">
    <property type="protein sequence ID" value="PZA21531.1"/>
    <property type="molecule type" value="Genomic_DNA"/>
</dbReference>
<keyword evidence="3 5" id="KW-0378">Hydrolase</keyword>
<evidence type="ECO:0000313" key="9">
    <source>
        <dbReference type="Proteomes" id="UP000247602"/>
    </source>
</evidence>
<keyword evidence="9" id="KW-1185">Reference proteome</keyword>
<evidence type="ECO:0000256" key="5">
    <source>
        <dbReference type="PROSITE-ProRule" id="PRU01240"/>
    </source>
</evidence>
<dbReference type="Gene3D" id="3.40.50.200">
    <property type="entry name" value="Peptidase S8/S53 domain"/>
    <property type="match status" value="1"/>
</dbReference>
<feature type="active site" description="Charge relay system" evidence="5">
    <location>
        <position position="217"/>
    </location>
</feature>
<dbReference type="SUPFAM" id="SSF52743">
    <property type="entry name" value="Subtilisin-like"/>
    <property type="match status" value="1"/>
</dbReference>
<feature type="domain" description="Peptidase S8/S53" evidence="7">
    <location>
        <begin position="152"/>
        <end position="410"/>
    </location>
</feature>
<dbReference type="AlphaFoldDB" id="A0A323VA71"/>
<dbReference type="GO" id="GO:0006508">
    <property type="term" value="P:proteolysis"/>
    <property type="evidence" value="ECO:0007669"/>
    <property type="project" value="UniProtKB-KW"/>
</dbReference>
<comment type="caution">
    <text evidence="8">The sequence shown here is derived from an EMBL/GenBank/DDBJ whole genome shotgun (WGS) entry which is preliminary data.</text>
</comment>
<reference evidence="8 9" key="1">
    <citation type="submission" date="2018-06" db="EMBL/GenBank/DDBJ databases">
        <title>Draft genome sequence of Modestobacter versicolor CP153-2.</title>
        <authorList>
            <person name="Gundlapally S.R."/>
        </authorList>
    </citation>
    <scope>NUCLEOTIDE SEQUENCE [LARGE SCALE GENOMIC DNA]</scope>
    <source>
        <strain evidence="8 9">CP153-2</strain>
    </source>
</reference>
<dbReference type="PROSITE" id="PS00138">
    <property type="entry name" value="SUBTILASE_SER"/>
    <property type="match status" value="1"/>
</dbReference>
<proteinExistence type="inferred from homology"/>
<feature type="active site" description="Charge relay system" evidence="5">
    <location>
        <position position="161"/>
    </location>
</feature>
<gene>
    <name evidence="8" type="ORF">DMO24_09715</name>
</gene>
<dbReference type="PROSITE" id="PS51892">
    <property type="entry name" value="SUBTILASE"/>
    <property type="match status" value="1"/>
</dbReference>
<dbReference type="PANTHER" id="PTHR43806">
    <property type="entry name" value="PEPTIDASE S8"/>
    <property type="match status" value="1"/>
</dbReference>
<feature type="chain" id="PRO_5039620691" description="Peptidase S8/S53 domain-containing protein" evidence="6">
    <location>
        <begin position="20"/>
        <end position="566"/>
    </location>
</feature>
<keyword evidence="2 5" id="KW-0645">Protease</keyword>